<accession>A0A0P6W2T7</accession>
<dbReference type="Proteomes" id="UP000048984">
    <property type="component" value="Unassembled WGS sequence"/>
</dbReference>
<dbReference type="GO" id="GO:0000156">
    <property type="term" value="F:phosphorelay response regulator activity"/>
    <property type="evidence" value="ECO:0007669"/>
    <property type="project" value="TreeGrafter"/>
</dbReference>
<dbReference type="GO" id="GO:0005829">
    <property type="term" value="C:cytosol"/>
    <property type="evidence" value="ECO:0007669"/>
    <property type="project" value="TreeGrafter"/>
</dbReference>
<dbReference type="InterPro" id="IPR039420">
    <property type="entry name" value="WalR-like"/>
</dbReference>
<evidence type="ECO:0000313" key="10">
    <source>
        <dbReference type="EMBL" id="KPL52612.1"/>
    </source>
</evidence>
<dbReference type="PROSITE" id="PS51755">
    <property type="entry name" value="OMPR_PHOB"/>
    <property type="match status" value="1"/>
</dbReference>
<evidence type="ECO:0000259" key="9">
    <source>
        <dbReference type="PROSITE" id="PS51755"/>
    </source>
</evidence>
<dbReference type="InterPro" id="IPR011006">
    <property type="entry name" value="CheY-like_superfamily"/>
</dbReference>
<keyword evidence="4 7" id="KW-0238">DNA-binding</keyword>
<dbReference type="SUPFAM" id="SSF52172">
    <property type="entry name" value="CheY-like"/>
    <property type="match status" value="1"/>
</dbReference>
<keyword evidence="3" id="KW-0805">Transcription regulation</keyword>
<dbReference type="GO" id="GO:0032993">
    <property type="term" value="C:protein-DNA complex"/>
    <property type="evidence" value="ECO:0007669"/>
    <property type="project" value="TreeGrafter"/>
</dbReference>
<evidence type="ECO:0000256" key="1">
    <source>
        <dbReference type="ARBA" id="ARBA00022553"/>
    </source>
</evidence>
<evidence type="ECO:0000256" key="2">
    <source>
        <dbReference type="ARBA" id="ARBA00023012"/>
    </source>
</evidence>
<dbReference type="CDD" id="cd00383">
    <property type="entry name" value="trans_reg_C"/>
    <property type="match status" value="1"/>
</dbReference>
<feature type="domain" description="OmpR/PhoB-type" evidence="9">
    <location>
        <begin position="124"/>
        <end position="218"/>
    </location>
</feature>
<gene>
    <name evidence="10" type="ORF">ABB55_10570</name>
</gene>
<dbReference type="FunFam" id="3.40.50.2300:FF:000002">
    <property type="entry name" value="DNA-binding response regulator PhoP"/>
    <property type="match status" value="1"/>
</dbReference>
<dbReference type="GO" id="GO:0006355">
    <property type="term" value="P:regulation of DNA-templated transcription"/>
    <property type="evidence" value="ECO:0007669"/>
    <property type="project" value="InterPro"/>
</dbReference>
<dbReference type="PANTHER" id="PTHR48111:SF37">
    <property type="entry name" value="RESPONSE REGULATOR PROTEIN CARR"/>
    <property type="match status" value="1"/>
</dbReference>
<reference evidence="10 11" key="2">
    <citation type="submission" date="2015-10" db="EMBL/GenBank/DDBJ databases">
        <title>Draft Genome Sequence of Prosthecomicrobium hirschii ATCC 27832.</title>
        <authorList>
            <person name="Daniel J."/>
            <person name="Givan S.A."/>
            <person name="Brun Y.V."/>
            <person name="Brown P.J."/>
        </authorList>
    </citation>
    <scope>NUCLEOTIDE SEQUENCE [LARGE SCALE GENOMIC DNA]</scope>
    <source>
        <strain evidence="10 11">16</strain>
    </source>
</reference>
<dbReference type="CDD" id="cd19934">
    <property type="entry name" value="REC_OmpR_EcPhoP-like"/>
    <property type="match status" value="1"/>
</dbReference>
<feature type="modified residue" description="4-aspartylphosphate" evidence="6">
    <location>
        <position position="51"/>
    </location>
</feature>
<organism evidence="10 11">
    <name type="scientific">Prosthecodimorpha hirschii</name>
    <dbReference type="NCBI Taxonomy" id="665126"/>
    <lineage>
        <taxon>Bacteria</taxon>
        <taxon>Pseudomonadati</taxon>
        <taxon>Pseudomonadota</taxon>
        <taxon>Alphaproteobacteria</taxon>
        <taxon>Hyphomicrobiales</taxon>
        <taxon>Ancalomicrobiaceae</taxon>
        <taxon>Prosthecodimorpha</taxon>
    </lineage>
</organism>
<evidence type="ECO:0000256" key="7">
    <source>
        <dbReference type="PROSITE-ProRule" id="PRU01091"/>
    </source>
</evidence>
<keyword evidence="1 6" id="KW-0597">Phosphoprotein</keyword>
<dbReference type="STRING" id="665126.ABB55_10570"/>
<dbReference type="RefSeq" id="WP_054358775.1">
    <property type="nucleotide sequence ID" value="NZ_JAPCYQ010000001.1"/>
</dbReference>
<evidence type="ECO:0000256" key="6">
    <source>
        <dbReference type="PROSITE-ProRule" id="PRU00169"/>
    </source>
</evidence>
<evidence type="ECO:0000256" key="4">
    <source>
        <dbReference type="ARBA" id="ARBA00023125"/>
    </source>
</evidence>
<dbReference type="Gene3D" id="6.10.250.690">
    <property type="match status" value="1"/>
</dbReference>
<dbReference type="Gene3D" id="3.40.50.2300">
    <property type="match status" value="1"/>
</dbReference>
<keyword evidence="11" id="KW-1185">Reference proteome</keyword>
<name>A0A0P6W2T7_9HYPH</name>
<dbReference type="Pfam" id="PF00486">
    <property type="entry name" value="Trans_reg_C"/>
    <property type="match status" value="1"/>
</dbReference>
<sequence length="219" mass="24678">MRVLVVEDEDRIRRDLAVQLKNAGYVVEEAADGENAWFRGDTEEFDAVVLDLGLPKMDGLQVLKRWRDAGRDIPILILTARGSWTDRVEGIDAGADDYLVKPFRMEEVVARVRALIRRSAGRANPVLSAHGITLDTRRARATVDGQPIPLSPLEFRLLSYLLHHRGRVVSRAELVEHIYHEDVEPDSNALEVLVGRVRRKVGSEVIETRRGHGYLVSTD</sequence>
<reference evidence="10 11" key="1">
    <citation type="submission" date="2015-09" db="EMBL/GenBank/DDBJ databases">
        <authorList>
            <person name="Jackson K.R."/>
            <person name="Lunt B.L."/>
            <person name="Fisher J.N.B."/>
            <person name="Gardner A.V."/>
            <person name="Bailey M.E."/>
            <person name="Deus L.M."/>
            <person name="Earl A.S."/>
            <person name="Gibby P.D."/>
            <person name="Hartmann K.A."/>
            <person name="Liu J.E."/>
            <person name="Manci A.M."/>
            <person name="Nielsen D.A."/>
            <person name="Solomon M.B."/>
            <person name="Breakwell D.P."/>
            <person name="Burnett S.H."/>
            <person name="Grose J.H."/>
        </authorList>
    </citation>
    <scope>NUCLEOTIDE SEQUENCE [LARGE SCALE GENOMIC DNA]</scope>
    <source>
        <strain evidence="10 11">16</strain>
    </source>
</reference>
<dbReference type="InterPro" id="IPR001867">
    <property type="entry name" value="OmpR/PhoB-type_DNA-bd"/>
</dbReference>
<dbReference type="InterPro" id="IPR036388">
    <property type="entry name" value="WH-like_DNA-bd_sf"/>
</dbReference>
<dbReference type="GO" id="GO:0000976">
    <property type="term" value="F:transcription cis-regulatory region binding"/>
    <property type="evidence" value="ECO:0007669"/>
    <property type="project" value="TreeGrafter"/>
</dbReference>
<keyword evidence="2" id="KW-0902">Two-component regulatory system</keyword>
<dbReference type="PROSITE" id="PS50110">
    <property type="entry name" value="RESPONSE_REGULATORY"/>
    <property type="match status" value="1"/>
</dbReference>
<proteinExistence type="predicted"/>
<comment type="caution">
    <text evidence="10">The sequence shown here is derived from an EMBL/GenBank/DDBJ whole genome shotgun (WGS) entry which is preliminary data.</text>
</comment>
<dbReference type="EMBL" id="LJYW01000001">
    <property type="protein sequence ID" value="KPL52612.1"/>
    <property type="molecule type" value="Genomic_DNA"/>
</dbReference>
<dbReference type="AlphaFoldDB" id="A0A0P6W2T7"/>
<evidence type="ECO:0000256" key="5">
    <source>
        <dbReference type="ARBA" id="ARBA00023163"/>
    </source>
</evidence>
<dbReference type="Gene3D" id="1.10.10.10">
    <property type="entry name" value="Winged helix-like DNA-binding domain superfamily/Winged helix DNA-binding domain"/>
    <property type="match status" value="1"/>
</dbReference>
<keyword evidence="5" id="KW-0804">Transcription</keyword>
<evidence type="ECO:0000256" key="3">
    <source>
        <dbReference type="ARBA" id="ARBA00023015"/>
    </source>
</evidence>
<evidence type="ECO:0000313" key="11">
    <source>
        <dbReference type="Proteomes" id="UP000048984"/>
    </source>
</evidence>
<dbReference type="PANTHER" id="PTHR48111">
    <property type="entry name" value="REGULATOR OF RPOS"/>
    <property type="match status" value="1"/>
</dbReference>
<dbReference type="SMART" id="SM00448">
    <property type="entry name" value="REC"/>
    <property type="match status" value="1"/>
</dbReference>
<feature type="domain" description="Response regulatory" evidence="8">
    <location>
        <begin position="2"/>
        <end position="116"/>
    </location>
</feature>
<evidence type="ECO:0000259" key="8">
    <source>
        <dbReference type="PROSITE" id="PS50110"/>
    </source>
</evidence>
<dbReference type="SMART" id="SM00862">
    <property type="entry name" value="Trans_reg_C"/>
    <property type="match status" value="1"/>
</dbReference>
<dbReference type="InterPro" id="IPR001789">
    <property type="entry name" value="Sig_transdc_resp-reg_receiver"/>
</dbReference>
<protein>
    <submittedName>
        <fullName evidence="10">Transcriptional regulator</fullName>
    </submittedName>
</protein>
<dbReference type="Pfam" id="PF00072">
    <property type="entry name" value="Response_reg"/>
    <property type="match status" value="1"/>
</dbReference>
<feature type="DNA-binding region" description="OmpR/PhoB-type" evidence="7">
    <location>
        <begin position="124"/>
        <end position="218"/>
    </location>
</feature>